<dbReference type="OrthoDB" id="10358509at2759"/>
<protein>
    <submittedName>
        <fullName evidence="2 4">Uncharacterized protein</fullName>
    </submittedName>
</protein>
<reference evidence="2 4" key="1">
    <citation type="journal article" date="2020" name="Stud. Mycol.">
        <title>101 Dothideomycetes genomes: a test case for predicting lifestyles and emergence of pathogens.</title>
        <authorList>
            <person name="Haridas S."/>
            <person name="Albert R."/>
            <person name="Binder M."/>
            <person name="Bloem J."/>
            <person name="Labutti K."/>
            <person name="Salamov A."/>
            <person name="Andreopoulos B."/>
            <person name="Baker S."/>
            <person name="Barry K."/>
            <person name="Bills G."/>
            <person name="Bluhm B."/>
            <person name="Cannon C."/>
            <person name="Castanera R."/>
            <person name="Culley D."/>
            <person name="Daum C."/>
            <person name="Ezra D."/>
            <person name="Gonzalez J."/>
            <person name="Henrissat B."/>
            <person name="Kuo A."/>
            <person name="Liang C."/>
            <person name="Lipzen A."/>
            <person name="Lutzoni F."/>
            <person name="Magnuson J."/>
            <person name="Mondo S."/>
            <person name="Nolan M."/>
            <person name="Ohm R."/>
            <person name="Pangilinan J."/>
            <person name="Park H.-J."/>
            <person name="Ramirez L."/>
            <person name="Alfaro M."/>
            <person name="Sun H."/>
            <person name="Tritt A."/>
            <person name="Yoshinaga Y."/>
            <person name="Zwiers L.-H."/>
            <person name="Turgeon B."/>
            <person name="Goodwin S."/>
            <person name="Spatafora J."/>
            <person name="Crous P."/>
            <person name="Grigoriev I."/>
        </authorList>
    </citation>
    <scope>NUCLEOTIDE SEQUENCE</scope>
    <source>
        <strain evidence="2 4">CBS 304.34</strain>
    </source>
</reference>
<dbReference type="Proteomes" id="UP000504636">
    <property type="component" value="Unplaced"/>
</dbReference>
<evidence type="ECO:0000313" key="2">
    <source>
        <dbReference type="EMBL" id="KAF2811106.1"/>
    </source>
</evidence>
<organism evidence="2">
    <name type="scientific">Mytilinidion resinicola</name>
    <dbReference type="NCBI Taxonomy" id="574789"/>
    <lineage>
        <taxon>Eukaryota</taxon>
        <taxon>Fungi</taxon>
        <taxon>Dikarya</taxon>
        <taxon>Ascomycota</taxon>
        <taxon>Pezizomycotina</taxon>
        <taxon>Dothideomycetes</taxon>
        <taxon>Pleosporomycetidae</taxon>
        <taxon>Mytilinidiales</taxon>
        <taxon>Mytilinidiaceae</taxon>
        <taxon>Mytilinidion</taxon>
    </lineage>
</organism>
<name>A0A6A6YQC4_9PEZI</name>
<evidence type="ECO:0000313" key="3">
    <source>
        <dbReference type="Proteomes" id="UP000504636"/>
    </source>
</evidence>
<evidence type="ECO:0000256" key="1">
    <source>
        <dbReference type="SAM" id="MobiDB-lite"/>
    </source>
</evidence>
<feature type="compositionally biased region" description="Low complexity" evidence="1">
    <location>
        <begin position="63"/>
        <end position="84"/>
    </location>
</feature>
<reference evidence="4" key="2">
    <citation type="submission" date="2020-04" db="EMBL/GenBank/DDBJ databases">
        <authorList>
            <consortium name="NCBI Genome Project"/>
        </authorList>
    </citation>
    <scope>NUCLEOTIDE SEQUENCE</scope>
    <source>
        <strain evidence="4">CBS 304.34</strain>
    </source>
</reference>
<dbReference type="EMBL" id="MU003699">
    <property type="protein sequence ID" value="KAF2811106.1"/>
    <property type="molecule type" value="Genomic_DNA"/>
</dbReference>
<accession>A0A6A6YQC4</accession>
<proteinExistence type="predicted"/>
<reference evidence="4" key="3">
    <citation type="submission" date="2025-04" db="UniProtKB">
        <authorList>
            <consortium name="RefSeq"/>
        </authorList>
    </citation>
    <scope>IDENTIFICATION</scope>
    <source>
        <strain evidence="4">CBS 304.34</strain>
    </source>
</reference>
<dbReference type="AlphaFoldDB" id="A0A6A6YQC4"/>
<sequence length="318" mass="35490">MPTILIFSIEAGRDFSYLANSLLSFGSPRQQTSSRGKRQFRNKSFRVMTTPIYSPILQPCLPPHTSTTRTMTQRRPPQTRPKQPNSQRASGTFAEPIVLRSSQSTTPSPPLTAIPLPDGPSQASNPFTPPAPLPKPDNLIPVPTPLPYTILIGLRAPIFINRAADPTTLIPELLRLAARRPQPLDLSYAGAHIPSNPIVFLCIRDFYGCGRSVVGFFNPTVEENACEGWREWGNGAAEMFFTECSDADLAASEVMVAQIGENWGRWGDGEAERVEAGQEERAGGRWEYRRLQRVVEMFWHARVDEALITRRPWMFGDD</sequence>
<gene>
    <name evidence="2 4" type="ORF">BDZ99DRAFT_570369</name>
</gene>
<dbReference type="RefSeq" id="XP_033578070.1">
    <property type="nucleotide sequence ID" value="XM_033727980.1"/>
</dbReference>
<feature type="region of interest" description="Disordered" evidence="1">
    <location>
        <begin position="56"/>
        <end position="130"/>
    </location>
</feature>
<keyword evidence="3" id="KW-1185">Reference proteome</keyword>
<dbReference type="GeneID" id="54468873"/>
<evidence type="ECO:0000313" key="4">
    <source>
        <dbReference type="RefSeq" id="XP_033578070.1"/>
    </source>
</evidence>